<dbReference type="AlphaFoldDB" id="C9SHF6"/>
<dbReference type="HOGENOM" id="CLU_1741956_0_0_1"/>
<dbReference type="RefSeq" id="XP_003004882.1">
    <property type="nucleotide sequence ID" value="XM_003004836.1"/>
</dbReference>
<protein>
    <submittedName>
        <fullName evidence="2">Predicted protein</fullName>
    </submittedName>
</protein>
<feature type="region of interest" description="Disordered" evidence="1">
    <location>
        <begin position="128"/>
        <end position="150"/>
    </location>
</feature>
<reference evidence="3" key="1">
    <citation type="journal article" date="2011" name="PLoS Pathog.">
        <title>Comparative genomics yields insights into niche adaptation of plant vascular wilt pathogens.</title>
        <authorList>
            <person name="Klosterman S.J."/>
            <person name="Subbarao K.V."/>
            <person name="Kang S."/>
            <person name="Veronese P."/>
            <person name="Gold S.E."/>
            <person name="Thomma B.P.H.J."/>
            <person name="Chen Z."/>
            <person name="Henrissat B."/>
            <person name="Lee Y.-H."/>
            <person name="Park J."/>
            <person name="Garcia-Pedrajas M.D."/>
            <person name="Barbara D.J."/>
            <person name="Anchieta A."/>
            <person name="de Jonge R."/>
            <person name="Santhanam P."/>
            <person name="Maruthachalam K."/>
            <person name="Atallah Z."/>
            <person name="Amyotte S.G."/>
            <person name="Paz Z."/>
            <person name="Inderbitzin P."/>
            <person name="Hayes R.J."/>
            <person name="Heiman D.I."/>
            <person name="Young S."/>
            <person name="Zeng Q."/>
            <person name="Engels R."/>
            <person name="Galagan J."/>
            <person name="Cuomo C.A."/>
            <person name="Dobinson K.F."/>
            <person name="Ma L.-J."/>
        </authorList>
    </citation>
    <scope>NUCLEOTIDE SEQUENCE [LARGE SCALE GENOMIC DNA]</scope>
    <source>
        <strain evidence="3">VaMs.102 / ATCC MYA-4576 / FGSC 10136</strain>
    </source>
</reference>
<dbReference type="Proteomes" id="UP000008698">
    <property type="component" value="Unassembled WGS sequence"/>
</dbReference>
<keyword evidence="3" id="KW-1185">Reference proteome</keyword>
<evidence type="ECO:0000313" key="2">
    <source>
        <dbReference type="EMBL" id="EEY18379.1"/>
    </source>
</evidence>
<dbReference type="GeneID" id="9530096"/>
<feature type="compositionally biased region" description="Polar residues" evidence="1">
    <location>
        <begin position="128"/>
        <end position="137"/>
    </location>
</feature>
<gene>
    <name evidence="2" type="ORF">VDBG_04488</name>
</gene>
<accession>C9SHF6</accession>
<evidence type="ECO:0000256" key="1">
    <source>
        <dbReference type="SAM" id="MobiDB-lite"/>
    </source>
</evidence>
<dbReference type="EMBL" id="DS985218">
    <property type="protein sequence ID" value="EEY18379.1"/>
    <property type="molecule type" value="Genomic_DNA"/>
</dbReference>
<name>C9SHF6_VERA1</name>
<organism evidence="3">
    <name type="scientific">Verticillium alfalfae (strain VaMs.102 / ATCC MYA-4576 / FGSC 10136)</name>
    <name type="common">Verticillium wilt of alfalfa</name>
    <name type="synonym">Verticillium albo-atrum</name>
    <dbReference type="NCBI Taxonomy" id="526221"/>
    <lineage>
        <taxon>Eukaryota</taxon>
        <taxon>Fungi</taxon>
        <taxon>Dikarya</taxon>
        <taxon>Ascomycota</taxon>
        <taxon>Pezizomycotina</taxon>
        <taxon>Sordariomycetes</taxon>
        <taxon>Hypocreomycetidae</taxon>
        <taxon>Glomerellales</taxon>
        <taxon>Plectosphaerellaceae</taxon>
        <taxon>Verticillium</taxon>
    </lineage>
</organism>
<proteinExistence type="predicted"/>
<evidence type="ECO:0000313" key="3">
    <source>
        <dbReference type="Proteomes" id="UP000008698"/>
    </source>
</evidence>
<dbReference type="KEGG" id="val:VDBG_04488"/>
<sequence>MARMDCPKIGGCREPELLSSARFAGLNMGLNVVSGPGPTVSHTARHWLPPSRVRAATSHTHLIDSTTGQASRSFITTRAEPTRCEPIATSAKRVDRLYQSPGVESWEVSPIAVALFYLASPTIRSTTLNNSVPSNAHRQMPRWQPPSELG</sequence>